<reference evidence="3" key="1">
    <citation type="submission" date="2025-08" db="UniProtKB">
        <authorList>
            <consortium name="RefSeq"/>
        </authorList>
    </citation>
    <scope>IDENTIFICATION</scope>
</reference>
<dbReference type="GeneID" id="117361472"/>
<sequence length="375" mass="36842">MPQMNLGLGRLPHPSYARGASDTQPGAGLGPAGTKAGGKYLGYGPEGNQQGLGAQNGFGTGSNGKPGKAGYRGIQPGYGAGYGSVGFPRGLLPLRGLGRGGIAPKTGYGNGVGIGSFPSSGIQQGYPAGIGVYPGAGLQPGYGIGTGVGTGLPAGLGIGVKPGKAGYGTGQGYPEPGLQQGYSNGRYPNVLADMTGVQTPYRTRNGLGAGLGIDPTMAKYGGAGTYGGQPIMPLSGSFNGGAKPGKYDSSQLPYGSQPVPAGLGGDYSAGTNGGRLPSYTAQAAGYGVDPAATKYGGAGELPYRGQPVTPTGLEANGNGLGYPNGDSQPGGSIAGGYGQLGAGQSPNSYGGKDSKYGLNGFMRYGRRGACPYGKC</sequence>
<evidence type="ECO:0000256" key="1">
    <source>
        <dbReference type="SAM" id="MobiDB-lite"/>
    </source>
</evidence>
<keyword evidence="2" id="KW-1185">Reference proteome</keyword>
<protein>
    <submittedName>
        <fullName evidence="3">Fibroin heavy chain-like</fullName>
    </submittedName>
</protein>
<feature type="compositionally biased region" description="Gly residues" evidence="1">
    <location>
        <begin position="54"/>
        <end position="64"/>
    </location>
</feature>
<name>A0A6P8RFW0_GEOSA</name>
<dbReference type="InParanoid" id="A0A6P8RFW0"/>
<proteinExistence type="predicted"/>
<organism evidence="2 3">
    <name type="scientific">Geotrypetes seraphini</name>
    <name type="common">Gaboon caecilian</name>
    <name type="synonym">Caecilia seraphini</name>
    <dbReference type="NCBI Taxonomy" id="260995"/>
    <lineage>
        <taxon>Eukaryota</taxon>
        <taxon>Metazoa</taxon>
        <taxon>Chordata</taxon>
        <taxon>Craniata</taxon>
        <taxon>Vertebrata</taxon>
        <taxon>Euteleostomi</taxon>
        <taxon>Amphibia</taxon>
        <taxon>Gymnophiona</taxon>
        <taxon>Geotrypetes</taxon>
    </lineage>
</organism>
<dbReference type="RefSeq" id="XP_033802753.1">
    <property type="nucleotide sequence ID" value="XM_033946862.1"/>
</dbReference>
<gene>
    <name evidence="3" type="primary">LOC117361472</name>
</gene>
<dbReference type="Proteomes" id="UP000515159">
    <property type="component" value="Chromosome 5"/>
</dbReference>
<dbReference type="AlphaFoldDB" id="A0A6P8RFW0"/>
<dbReference type="KEGG" id="gsh:117361472"/>
<feature type="compositionally biased region" description="Gly residues" evidence="1">
    <location>
        <begin position="27"/>
        <end position="45"/>
    </location>
</feature>
<feature type="region of interest" description="Disordered" evidence="1">
    <location>
        <begin position="310"/>
        <end position="339"/>
    </location>
</feature>
<evidence type="ECO:0000313" key="2">
    <source>
        <dbReference type="Proteomes" id="UP000515159"/>
    </source>
</evidence>
<feature type="region of interest" description="Disordered" evidence="1">
    <location>
        <begin position="1"/>
        <end position="70"/>
    </location>
</feature>
<dbReference type="OrthoDB" id="9050343at2759"/>
<evidence type="ECO:0000313" key="3">
    <source>
        <dbReference type="RefSeq" id="XP_033802753.1"/>
    </source>
</evidence>
<accession>A0A6P8RFW0</accession>